<dbReference type="Proteomes" id="UP000198741">
    <property type="component" value="Chromosome I"/>
</dbReference>
<protein>
    <recommendedName>
        <fullName evidence="4">DUF5302 domain-containing protein</fullName>
    </recommendedName>
</protein>
<dbReference type="EMBL" id="LT629710">
    <property type="protein sequence ID" value="SDP01820.1"/>
    <property type="molecule type" value="Genomic_DNA"/>
</dbReference>
<reference evidence="2 3" key="1">
    <citation type="submission" date="2016-10" db="EMBL/GenBank/DDBJ databases">
        <authorList>
            <person name="de Groot N.N."/>
        </authorList>
    </citation>
    <scope>NUCLEOTIDE SEQUENCE [LARGE SCALE GENOMIC DNA]</scope>
    <source>
        <strain evidence="3">P4-7,KCTC 19426,CECT 7604</strain>
    </source>
</reference>
<evidence type="ECO:0000256" key="1">
    <source>
        <dbReference type="SAM" id="MobiDB-lite"/>
    </source>
</evidence>
<evidence type="ECO:0000313" key="3">
    <source>
        <dbReference type="Proteomes" id="UP000198741"/>
    </source>
</evidence>
<accession>A0A1H0PAQ3</accession>
<organism evidence="2 3">
    <name type="scientific">Nakamurella panacisegetis</name>
    <dbReference type="NCBI Taxonomy" id="1090615"/>
    <lineage>
        <taxon>Bacteria</taxon>
        <taxon>Bacillati</taxon>
        <taxon>Actinomycetota</taxon>
        <taxon>Actinomycetes</taxon>
        <taxon>Nakamurellales</taxon>
        <taxon>Nakamurellaceae</taxon>
        <taxon>Nakamurella</taxon>
    </lineage>
</organism>
<proteinExistence type="predicted"/>
<dbReference type="Pfam" id="PF17227">
    <property type="entry name" value="DUF5302"/>
    <property type="match status" value="1"/>
</dbReference>
<sequence>MAEESHEPQAVTEEEHVPVTPSTKAAFAAALERKKQTGQARAAHLDAHGGVGGATSSHKATKTFRRKSGSA</sequence>
<feature type="compositionally biased region" description="Basic residues" evidence="1">
    <location>
        <begin position="59"/>
        <end position="71"/>
    </location>
</feature>
<feature type="region of interest" description="Disordered" evidence="1">
    <location>
        <begin position="1"/>
        <end position="71"/>
    </location>
</feature>
<dbReference type="AlphaFoldDB" id="A0A1H0PAQ3"/>
<keyword evidence="3" id="KW-1185">Reference proteome</keyword>
<dbReference type="STRING" id="1090615.SAMN04515671_2684"/>
<gene>
    <name evidence="2" type="ORF">SAMN04515671_2684</name>
</gene>
<name>A0A1H0PAQ3_9ACTN</name>
<dbReference type="InterPro" id="IPR035172">
    <property type="entry name" value="DUF5302"/>
</dbReference>
<evidence type="ECO:0008006" key="4">
    <source>
        <dbReference type="Google" id="ProtNLM"/>
    </source>
</evidence>
<evidence type="ECO:0000313" key="2">
    <source>
        <dbReference type="EMBL" id="SDP01820.1"/>
    </source>
</evidence>
<feature type="compositionally biased region" description="Basic and acidic residues" evidence="1">
    <location>
        <begin position="1"/>
        <end position="17"/>
    </location>
</feature>